<dbReference type="InterPro" id="IPR051287">
    <property type="entry name" value="TCR_variable_region"/>
</dbReference>
<dbReference type="SUPFAM" id="SSF48726">
    <property type="entry name" value="Immunoglobulin"/>
    <property type="match status" value="1"/>
</dbReference>
<dbReference type="GO" id="GO:0019814">
    <property type="term" value="C:immunoglobulin complex"/>
    <property type="evidence" value="ECO:0000318"/>
    <property type="project" value="GO_Central"/>
</dbReference>
<protein>
    <recommendedName>
        <fullName evidence="7">Ig-like domain-containing protein</fullName>
    </recommendedName>
</protein>
<keyword evidence="9" id="KW-1185">Reference proteome</keyword>
<dbReference type="InParanoid" id="W5MGI0"/>
<dbReference type="Pfam" id="PF07686">
    <property type="entry name" value="V-set"/>
    <property type="match status" value="1"/>
</dbReference>
<dbReference type="SMART" id="SM00406">
    <property type="entry name" value="IGv"/>
    <property type="match status" value="1"/>
</dbReference>
<dbReference type="InterPro" id="IPR007110">
    <property type="entry name" value="Ig-like_dom"/>
</dbReference>
<dbReference type="Bgee" id="ENSLOCG00000006203">
    <property type="expression patterns" value="Expressed in intestine and 5 other cell types or tissues"/>
</dbReference>
<evidence type="ECO:0000256" key="5">
    <source>
        <dbReference type="ARBA" id="ARBA00043266"/>
    </source>
</evidence>
<keyword evidence="4" id="KW-0393">Immunoglobulin domain</keyword>
<keyword evidence="5" id="KW-0391">Immunity</keyword>
<feature type="signal peptide" evidence="6">
    <location>
        <begin position="1"/>
        <end position="20"/>
    </location>
</feature>
<dbReference type="GO" id="GO:0006955">
    <property type="term" value="P:immune response"/>
    <property type="evidence" value="ECO:0000318"/>
    <property type="project" value="GO_Central"/>
</dbReference>
<dbReference type="Ensembl" id="ENSLOCT00000007497.1">
    <property type="protein sequence ID" value="ENSLOCP00000007489.1"/>
    <property type="gene ID" value="ENSLOCG00000006203.1"/>
</dbReference>
<keyword evidence="5" id="KW-1279">T cell receptor</keyword>
<reference evidence="8" key="2">
    <citation type="submission" date="2025-08" db="UniProtKB">
        <authorList>
            <consortium name="Ensembl"/>
        </authorList>
    </citation>
    <scope>IDENTIFICATION</scope>
</reference>
<dbReference type="EMBL" id="AHAT01019612">
    <property type="status" value="NOT_ANNOTATED_CDS"/>
    <property type="molecule type" value="Genomic_DNA"/>
</dbReference>
<dbReference type="PROSITE" id="PS50835">
    <property type="entry name" value="IG_LIKE"/>
    <property type="match status" value="1"/>
</dbReference>
<keyword evidence="3" id="KW-0675">Receptor</keyword>
<dbReference type="PANTHER" id="PTHR19367">
    <property type="entry name" value="T-CELL RECEPTOR ALPHA CHAIN V REGION"/>
    <property type="match status" value="1"/>
</dbReference>
<dbReference type="InterPro" id="IPR013783">
    <property type="entry name" value="Ig-like_fold"/>
</dbReference>
<keyword evidence="1 6" id="KW-0732">Signal</keyword>
<dbReference type="OMA" id="CAGIMCH"/>
<dbReference type="eggNOG" id="ENOG502S6PI">
    <property type="taxonomic scope" value="Eukaryota"/>
</dbReference>
<dbReference type="GeneTree" id="ENSGT00830000128446"/>
<dbReference type="Proteomes" id="UP000018468">
    <property type="component" value="Linkage group LG24"/>
</dbReference>
<feature type="chain" id="PRO_5004866108" description="Ig-like domain-containing protein" evidence="6">
    <location>
        <begin position="21"/>
        <end position="121"/>
    </location>
</feature>
<dbReference type="GO" id="GO:0042101">
    <property type="term" value="C:T cell receptor complex"/>
    <property type="evidence" value="ECO:0007669"/>
    <property type="project" value="UniProtKB-KW"/>
</dbReference>
<sequence>QFRMEKLLFILMFIIPSAMTAEDSITPLQTQVSRKEGESVTLSCSYDTSDEYVYLYWYRQYSDQPPQYILLRGARTYRGDTNTAEFAKARFSSTAERTSTTLTISNLAVGDTAVYLCALRP</sequence>
<evidence type="ECO:0000256" key="4">
    <source>
        <dbReference type="ARBA" id="ARBA00023319"/>
    </source>
</evidence>
<evidence type="ECO:0000259" key="7">
    <source>
        <dbReference type="PROSITE" id="PS50835"/>
    </source>
</evidence>
<proteinExistence type="predicted"/>
<dbReference type="HOGENOM" id="CLU_077975_8_1_1"/>
<dbReference type="Gene3D" id="2.60.40.10">
    <property type="entry name" value="Immunoglobulins"/>
    <property type="match status" value="1"/>
</dbReference>
<accession>W5MGI0</accession>
<evidence type="ECO:0000256" key="1">
    <source>
        <dbReference type="ARBA" id="ARBA00022729"/>
    </source>
</evidence>
<dbReference type="InterPro" id="IPR036179">
    <property type="entry name" value="Ig-like_dom_sf"/>
</dbReference>
<evidence type="ECO:0000256" key="3">
    <source>
        <dbReference type="ARBA" id="ARBA00023170"/>
    </source>
</evidence>
<reference evidence="9" key="1">
    <citation type="submission" date="2011-12" db="EMBL/GenBank/DDBJ databases">
        <title>The Draft Genome of Lepisosteus oculatus.</title>
        <authorList>
            <consortium name="The Broad Institute Genome Assembly &amp; Analysis Group"/>
            <consortium name="Computational R&amp;D Group"/>
            <consortium name="and Sequencing Platform"/>
            <person name="Di Palma F."/>
            <person name="Alfoldi J."/>
            <person name="Johnson J."/>
            <person name="Berlin A."/>
            <person name="Gnerre S."/>
            <person name="Jaffe D."/>
            <person name="MacCallum I."/>
            <person name="Young S."/>
            <person name="Walker B.J."/>
            <person name="Lander E.S."/>
            <person name="Lindblad-Toh K."/>
        </authorList>
    </citation>
    <scope>NUCLEOTIDE SEQUENCE [LARGE SCALE GENOMIC DNA]</scope>
</reference>
<dbReference type="FunFam" id="2.60.40.10:FF:002173">
    <property type="entry name" value="TRADV8 protein"/>
    <property type="match status" value="1"/>
</dbReference>
<evidence type="ECO:0000256" key="2">
    <source>
        <dbReference type="ARBA" id="ARBA00023130"/>
    </source>
</evidence>
<dbReference type="STRING" id="7918.ENSLOCP00000007489"/>
<dbReference type="AlphaFoldDB" id="W5MGI0"/>
<dbReference type="GO" id="GO:0002250">
    <property type="term" value="P:adaptive immune response"/>
    <property type="evidence" value="ECO:0007669"/>
    <property type="project" value="UniProtKB-KW"/>
</dbReference>
<evidence type="ECO:0000313" key="8">
    <source>
        <dbReference type="Ensembl" id="ENSLOCP00000007489.1"/>
    </source>
</evidence>
<keyword evidence="2" id="KW-1064">Adaptive immunity</keyword>
<dbReference type="PANTHER" id="PTHR19367:SF18">
    <property type="entry name" value="T CELL RECEPTOR ALPHA VARIABLE 16"/>
    <property type="match status" value="1"/>
</dbReference>
<name>W5MGI0_LEPOC</name>
<feature type="domain" description="Ig-like" evidence="7">
    <location>
        <begin position="16"/>
        <end position="121"/>
    </location>
</feature>
<reference evidence="8" key="3">
    <citation type="submission" date="2025-09" db="UniProtKB">
        <authorList>
            <consortium name="Ensembl"/>
        </authorList>
    </citation>
    <scope>IDENTIFICATION</scope>
</reference>
<dbReference type="InterPro" id="IPR013106">
    <property type="entry name" value="Ig_V-set"/>
</dbReference>
<organism evidence="8 9">
    <name type="scientific">Lepisosteus oculatus</name>
    <name type="common">Spotted gar</name>
    <dbReference type="NCBI Taxonomy" id="7918"/>
    <lineage>
        <taxon>Eukaryota</taxon>
        <taxon>Metazoa</taxon>
        <taxon>Chordata</taxon>
        <taxon>Craniata</taxon>
        <taxon>Vertebrata</taxon>
        <taxon>Euteleostomi</taxon>
        <taxon>Actinopterygii</taxon>
        <taxon>Neopterygii</taxon>
        <taxon>Holostei</taxon>
        <taxon>Semionotiformes</taxon>
        <taxon>Lepisosteidae</taxon>
        <taxon>Lepisosteus</taxon>
    </lineage>
</organism>
<evidence type="ECO:0000256" key="6">
    <source>
        <dbReference type="SAM" id="SignalP"/>
    </source>
</evidence>
<evidence type="ECO:0000313" key="9">
    <source>
        <dbReference type="Proteomes" id="UP000018468"/>
    </source>
</evidence>